<keyword evidence="8" id="KW-0479">Metal-binding</keyword>
<evidence type="ECO:0000256" key="1">
    <source>
        <dbReference type="ARBA" id="ARBA00001637"/>
    </source>
</evidence>
<dbReference type="InterPro" id="IPR023045">
    <property type="entry name" value="MoaC"/>
</dbReference>
<dbReference type="UniPathway" id="UPA00344"/>
<dbReference type="GO" id="GO:0046872">
    <property type="term" value="F:metal ion binding"/>
    <property type="evidence" value="ECO:0007669"/>
    <property type="project" value="UniProtKB-KW"/>
</dbReference>
<dbReference type="CDD" id="cd01420">
    <property type="entry name" value="MoaC_PE"/>
    <property type="match status" value="1"/>
</dbReference>
<evidence type="ECO:0000256" key="12">
    <source>
        <dbReference type="ARBA" id="ARBA00023134"/>
    </source>
</evidence>
<dbReference type="SFLD" id="SFLDG01383">
    <property type="entry name" value="cyclic_pyranopterin_phosphate"/>
    <property type="match status" value="1"/>
</dbReference>
<name>A0A5E4MX08_9HEMI</name>
<dbReference type="InterPro" id="IPR013785">
    <property type="entry name" value="Aldolase_TIM"/>
</dbReference>
<dbReference type="Pfam" id="PF04055">
    <property type="entry name" value="Radical_SAM"/>
    <property type="match status" value="1"/>
</dbReference>
<evidence type="ECO:0000256" key="8">
    <source>
        <dbReference type="ARBA" id="ARBA00022723"/>
    </source>
</evidence>
<dbReference type="PROSITE" id="PS51918">
    <property type="entry name" value="RADICAL_SAM"/>
    <property type="match status" value="1"/>
</dbReference>
<dbReference type="SFLD" id="SFLDG01067">
    <property type="entry name" value="SPASM/twitch_domain_containing"/>
    <property type="match status" value="1"/>
</dbReference>
<evidence type="ECO:0000256" key="11">
    <source>
        <dbReference type="ARBA" id="ARBA00023014"/>
    </source>
</evidence>
<comment type="similarity">
    <text evidence="5">In the N-terminal section; belongs to the radical SAM superfamily. MoaA family.</text>
</comment>
<evidence type="ECO:0000256" key="13">
    <source>
        <dbReference type="ARBA" id="ARBA00023150"/>
    </source>
</evidence>
<dbReference type="PROSITE" id="PS01305">
    <property type="entry name" value="MOAA_NIFB_PQQE"/>
    <property type="match status" value="1"/>
</dbReference>
<dbReference type="Gene3D" id="3.30.70.640">
    <property type="entry name" value="Molybdopterin cofactor biosynthesis C (MoaC) domain"/>
    <property type="match status" value="1"/>
</dbReference>
<evidence type="ECO:0000256" key="4">
    <source>
        <dbReference type="ARBA" id="ARBA00008484"/>
    </source>
</evidence>
<dbReference type="SFLD" id="SFLDS00029">
    <property type="entry name" value="Radical_SAM"/>
    <property type="match status" value="1"/>
</dbReference>
<reference evidence="18 19" key="1">
    <citation type="submission" date="2019-08" db="EMBL/GenBank/DDBJ databases">
        <authorList>
            <person name="Alioto T."/>
            <person name="Alioto T."/>
            <person name="Gomez Garrido J."/>
        </authorList>
    </citation>
    <scope>NUCLEOTIDE SEQUENCE [LARGE SCALE GENOMIC DNA]</scope>
</reference>
<keyword evidence="9" id="KW-0547">Nucleotide-binding</keyword>
<evidence type="ECO:0000256" key="16">
    <source>
        <dbReference type="SAM" id="MobiDB-lite"/>
    </source>
</evidence>
<keyword evidence="6" id="KW-0004">4Fe-4S</keyword>
<dbReference type="Gene3D" id="3.20.20.70">
    <property type="entry name" value="Aldolase class I"/>
    <property type="match status" value="1"/>
</dbReference>
<protein>
    <submittedName>
        <fullName evidence="18">Molybdenum cofactor synthesis C-terminal,MoaA/nifB/pqqE, iron-sulphur binding, conserved</fullName>
    </submittedName>
</protein>
<dbReference type="InterPro" id="IPR002820">
    <property type="entry name" value="Mopterin_CF_biosynth-C_dom"/>
</dbReference>
<dbReference type="SUPFAM" id="SSF55040">
    <property type="entry name" value="Molybdenum cofactor biosynthesis protein C, MoaC"/>
    <property type="match status" value="1"/>
</dbReference>
<dbReference type="CDD" id="cd01335">
    <property type="entry name" value="Radical_SAM"/>
    <property type="match status" value="1"/>
</dbReference>
<evidence type="ECO:0000256" key="2">
    <source>
        <dbReference type="ARBA" id="ARBA00001966"/>
    </source>
</evidence>
<keyword evidence="7" id="KW-0949">S-adenosyl-L-methionine</keyword>
<dbReference type="CDD" id="cd21117">
    <property type="entry name" value="Twitch_MoaA"/>
    <property type="match status" value="1"/>
</dbReference>
<evidence type="ECO:0000256" key="6">
    <source>
        <dbReference type="ARBA" id="ARBA00022485"/>
    </source>
</evidence>
<keyword evidence="13" id="KW-0501">Molybdenum cofactor biosynthesis</keyword>
<dbReference type="SFLD" id="SFLDG01386">
    <property type="entry name" value="main_SPASM_domain-containing"/>
    <property type="match status" value="1"/>
</dbReference>
<dbReference type="InterPro" id="IPR058240">
    <property type="entry name" value="rSAM_sf"/>
</dbReference>
<comment type="catalytic activity">
    <reaction evidence="1">
        <text>(8S)-3',8-cyclo-7,8-dihydroguanosine 5'-triphosphate = cyclic pyranopterin phosphate + diphosphate</text>
        <dbReference type="Rhea" id="RHEA:49580"/>
        <dbReference type="ChEBI" id="CHEBI:33019"/>
        <dbReference type="ChEBI" id="CHEBI:59648"/>
        <dbReference type="ChEBI" id="CHEBI:131766"/>
        <dbReference type="EC" id="4.6.1.17"/>
    </reaction>
</comment>
<dbReference type="SMART" id="SM00729">
    <property type="entry name" value="Elp3"/>
    <property type="match status" value="1"/>
</dbReference>
<dbReference type="InterPro" id="IPR007197">
    <property type="entry name" value="rSAM"/>
</dbReference>
<dbReference type="AlphaFoldDB" id="A0A5E4MX08"/>
<dbReference type="InterPro" id="IPR050105">
    <property type="entry name" value="MoCo_biosynth_MoaA/MoaC"/>
</dbReference>
<dbReference type="GO" id="GO:0061799">
    <property type="term" value="F:cyclic pyranopterin monophosphate synthase activity"/>
    <property type="evidence" value="ECO:0007669"/>
    <property type="project" value="UniProtKB-EC"/>
</dbReference>
<evidence type="ECO:0000256" key="15">
    <source>
        <dbReference type="ARBA" id="ARBA00048697"/>
    </source>
</evidence>
<dbReference type="GO" id="GO:0061798">
    <property type="term" value="F:GTP 3',8'-cyclase activity"/>
    <property type="evidence" value="ECO:0007669"/>
    <property type="project" value="UniProtKB-EC"/>
</dbReference>
<keyword evidence="10" id="KW-0408">Iron</keyword>
<dbReference type="InterPro" id="IPR040064">
    <property type="entry name" value="MoaA-like"/>
</dbReference>
<sequence length="543" mass="60564">MLSFVVCKNYRSVRSISTNKPLLNEVLTDMFGRNHNYLRVSLTERCNLRCDYCMPSSGTNLSAQSNLLTNEERVRLVTLFAEQGVDKVRITGGEPTVKKDIVQVVESLRGIKQLKTIAMTTNGLTLTRLLVDLQRAGLNALNVSLDTLQQDRYGNITRRDGRLLKRVLAGIDLASQLGFSPLKVNCVLMRDANFDEIRDFVEMTRDRAIDYRFIEFMPFSMNDWDENRMVPYNEAIREITRSYPDFGPCGNDPNSTSKMYRVPGFLGRVGFISSMTDEYCDSCNRLRLMADGNLKACLFQNNEINLRSPLREGASNEELLEIISAAVKNKKRKHAVIIRHATAAERTGPPASVDPCRYRRRRPRFSSVTGNRPAASGGSHDGPRLTHVDGQSGDARMVDVSGKRETRRTATAVARVRLDGTATRLIAEDACKKGDVLAVARLAGVCAAKRTWQLIPLCHQVRLDTVTVDARLDVGRRLVRITATAVSTDRTGVEMECLTACAVAALTVYDMCKAVSRDTIVEHVKLLSKTGGKLDYARDDDDE</sequence>
<dbReference type="GO" id="GO:0005525">
    <property type="term" value="F:GTP binding"/>
    <property type="evidence" value="ECO:0007669"/>
    <property type="project" value="UniProtKB-KW"/>
</dbReference>
<accession>A0A5E4MX08</accession>
<dbReference type="InterPro" id="IPR013483">
    <property type="entry name" value="MoaA"/>
</dbReference>
<dbReference type="NCBIfam" id="TIGR02666">
    <property type="entry name" value="moaA"/>
    <property type="match status" value="1"/>
</dbReference>
<keyword evidence="12" id="KW-0342">GTP-binding</keyword>
<evidence type="ECO:0000256" key="5">
    <source>
        <dbReference type="ARBA" id="ARBA00009862"/>
    </source>
</evidence>
<dbReference type="InterPro" id="IPR036522">
    <property type="entry name" value="MoaC_sf"/>
</dbReference>
<dbReference type="NCBIfam" id="NF006870">
    <property type="entry name" value="PRK09364.1"/>
    <property type="match status" value="1"/>
</dbReference>
<dbReference type="InterPro" id="IPR000385">
    <property type="entry name" value="MoaA_NifB_PqqE_Fe-S-bd_CS"/>
</dbReference>
<keyword evidence="19" id="KW-1185">Reference proteome</keyword>
<feature type="domain" description="Radical SAM core" evidence="17">
    <location>
        <begin position="30"/>
        <end position="249"/>
    </location>
</feature>
<dbReference type="GO" id="GO:0006777">
    <property type="term" value="P:Mo-molybdopterin cofactor biosynthetic process"/>
    <property type="evidence" value="ECO:0007669"/>
    <property type="project" value="UniProtKB-KW"/>
</dbReference>
<evidence type="ECO:0000259" key="17">
    <source>
        <dbReference type="PROSITE" id="PS51918"/>
    </source>
</evidence>
<dbReference type="NCBIfam" id="TIGR00581">
    <property type="entry name" value="moaC"/>
    <property type="match status" value="1"/>
</dbReference>
<evidence type="ECO:0000313" key="18">
    <source>
        <dbReference type="EMBL" id="VVC33962.1"/>
    </source>
</evidence>
<comment type="cofactor">
    <cofactor evidence="2">
        <name>[4Fe-4S] cluster</name>
        <dbReference type="ChEBI" id="CHEBI:49883"/>
    </cofactor>
</comment>
<keyword evidence="11" id="KW-0411">Iron-sulfur</keyword>
<evidence type="ECO:0000256" key="10">
    <source>
        <dbReference type="ARBA" id="ARBA00023004"/>
    </source>
</evidence>
<dbReference type="PANTHER" id="PTHR22960">
    <property type="entry name" value="MOLYBDOPTERIN COFACTOR SYNTHESIS PROTEIN A"/>
    <property type="match status" value="1"/>
</dbReference>
<dbReference type="HAMAP" id="MF_01225_B">
    <property type="entry name" value="MoaA_B"/>
    <property type="match status" value="1"/>
</dbReference>
<gene>
    <name evidence="18" type="ORF">CINCED_3A015292</name>
</gene>
<evidence type="ECO:0000256" key="3">
    <source>
        <dbReference type="ARBA" id="ARBA00005046"/>
    </source>
</evidence>
<organism evidence="18 19">
    <name type="scientific">Cinara cedri</name>
    <dbReference type="NCBI Taxonomy" id="506608"/>
    <lineage>
        <taxon>Eukaryota</taxon>
        <taxon>Metazoa</taxon>
        <taxon>Ecdysozoa</taxon>
        <taxon>Arthropoda</taxon>
        <taxon>Hexapoda</taxon>
        <taxon>Insecta</taxon>
        <taxon>Pterygota</taxon>
        <taxon>Neoptera</taxon>
        <taxon>Paraneoptera</taxon>
        <taxon>Hemiptera</taxon>
        <taxon>Sternorrhyncha</taxon>
        <taxon>Aphidomorpha</taxon>
        <taxon>Aphidoidea</taxon>
        <taxon>Aphididae</taxon>
        <taxon>Lachninae</taxon>
        <taxon>Cinara</taxon>
    </lineage>
</organism>
<comment type="pathway">
    <text evidence="3">Cofactor biosynthesis; molybdopterin biosynthesis.</text>
</comment>
<dbReference type="Proteomes" id="UP000325440">
    <property type="component" value="Unassembled WGS sequence"/>
</dbReference>
<dbReference type="Pfam" id="PF01967">
    <property type="entry name" value="MoaC"/>
    <property type="match status" value="1"/>
</dbReference>
<dbReference type="InterPro" id="IPR006638">
    <property type="entry name" value="Elp3/MiaA/NifB-like_rSAM"/>
</dbReference>
<dbReference type="GO" id="GO:0051539">
    <property type="term" value="F:4 iron, 4 sulfur cluster binding"/>
    <property type="evidence" value="ECO:0007669"/>
    <property type="project" value="UniProtKB-KW"/>
</dbReference>
<evidence type="ECO:0000256" key="7">
    <source>
        <dbReference type="ARBA" id="ARBA00022691"/>
    </source>
</evidence>
<evidence type="ECO:0000256" key="14">
    <source>
        <dbReference type="ARBA" id="ARBA00023239"/>
    </source>
</evidence>
<dbReference type="PANTHER" id="PTHR22960:SF0">
    <property type="entry name" value="MOLYBDENUM COFACTOR BIOSYNTHESIS PROTEIN 1"/>
    <property type="match status" value="1"/>
</dbReference>
<evidence type="ECO:0000256" key="9">
    <source>
        <dbReference type="ARBA" id="ARBA00022741"/>
    </source>
</evidence>
<feature type="region of interest" description="Disordered" evidence="16">
    <location>
        <begin position="362"/>
        <end position="406"/>
    </location>
</feature>
<dbReference type="EMBL" id="CABPRJ010000979">
    <property type="protein sequence ID" value="VVC33962.1"/>
    <property type="molecule type" value="Genomic_DNA"/>
</dbReference>
<dbReference type="SUPFAM" id="SSF102114">
    <property type="entry name" value="Radical SAM enzymes"/>
    <property type="match status" value="1"/>
</dbReference>
<dbReference type="Pfam" id="PF06463">
    <property type="entry name" value="Mob_synth_C"/>
    <property type="match status" value="1"/>
</dbReference>
<comment type="similarity">
    <text evidence="4">In the C-terminal section; belongs to the MoaC family.</text>
</comment>
<keyword evidence="14" id="KW-0456">Lyase</keyword>
<evidence type="ECO:0000313" key="19">
    <source>
        <dbReference type="Proteomes" id="UP000325440"/>
    </source>
</evidence>
<comment type="catalytic activity">
    <reaction evidence="15">
        <text>GTP + AH2 + S-adenosyl-L-methionine = (8S)-3',8-cyclo-7,8-dihydroguanosine 5'-triphosphate + 5'-deoxyadenosine + L-methionine + A + H(+)</text>
        <dbReference type="Rhea" id="RHEA:49576"/>
        <dbReference type="ChEBI" id="CHEBI:13193"/>
        <dbReference type="ChEBI" id="CHEBI:15378"/>
        <dbReference type="ChEBI" id="CHEBI:17319"/>
        <dbReference type="ChEBI" id="CHEBI:17499"/>
        <dbReference type="ChEBI" id="CHEBI:37565"/>
        <dbReference type="ChEBI" id="CHEBI:57844"/>
        <dbReference type="ChEBI" id="CHEBI:59789"/>
        <dbReference type="ChEBI" id="CHEBI:131766"/>
        <dbReference type="EC" id="4.1.99.22"/>
    </reaction>
</comment>
<dbReference type="InterPro" id="IPR010505">
    <property type="entry name" value="MoaA_twitch"/>
</dbReference>
<proteinExistence type="inferred from homology"/>
<dbReference type="InterPro" id="IPR047594">
    <property type="entry name" value="MoaC_bact/euk"/>
</dbReference>
<dbReference type="OrthoDB" id="429626at2759"/>